<organism evidence="2 3">
    <name type="scientific">Saccharopolyspora erythraea</name>
    <name type="common">Streptomyces erythraeus</name>
    <dbReference type="NCBI Taxonomy" id="1836"/>
    <lineage>
        <taxon>Bacteria</taxon>
        <taxon>Bacillati</taxon>
        <taxon>Actinomycetota</taxon>
        <taxon>Actinomycetes</taxon>
        <taxon>Pseudonocardiales</taxon>
        <taxon>Pseudonocardiaceae</taxon>
        <taxon>Saccharopolyspora</taxon>
    </lineage>
</organism>
<keyword evidence="3" id="KW-1185">Reference proteome</keyword>
<sequence length="214" mass="22936">MTRSEQPAERNGGAAREAFSDNSPRGERDLAGFRPVPRQASGGVINGGTGGAKVEEQKSVQRNLALQRQWYGEPLGDRVRRLVVAFRISQAQLADVLGISAPMLSQVMSGRRAKIGNPQVLARLVMLERKVLIPGVAAGDSEAMKHALEDVRNSQPSVGRDNLPVMQAAGEETAWPVLREVARPSELEAAASMIDGHYPALAGLLRRAANGDLT</sequence>
<dbReference type="CDD" id="cd00093">
    <property type="entry name" value="HTH_XRE"/>
    <property type="match status" value="1"/>
</dbReference>
<comment type="caution">
    <text evidence="2">The sequence shown here is derived from an EMBL/GenBank/DDBJ whole genome shotgun (WGS) entry which is preliminary data.</text>
</comment>
<dbReference type="InterPro" id="IPR001387">
    <property type="entry name" value="Cro/C1-type_HTH"/>
</dbReference>
<evidence type="ECO:0000313" key="2">
    <source>
        <dbReference type="EMBL" id="GAA0513356.1"/>
    </source>
</evidence>
<evidence type="ECO:0008006" key="4">
    <source>
        <dbReference type="Google" id="ProtNLM"/>
    </source>
</evidence>
<reference evidence="2 3" key="1">
    <citation type="journal article" date="2019" name="Int. J. Syst. Evol. Microbiol.">
        <title>The Global Catalogue of Microorganisms (GCM) 10K type strain sequencing project: providing services to taxonomists for standard genome sequencing and annotation.</title>
        <authorList>
            <consortium name="The Broad Institute Genomics Platform"/>
            <consortium name="The Broad Institute Genome Sequencing Center for Infectious Disease"/>
            <person name="Wu L."/>
            <person name="Ma J."/>
        </authorList>
    </citation>
    <scope>NUCLEOTIDE SEQUENCE [LARGE SCALE GENOMIC DNA]</scope>
    <source>
        <strain evidence="2 3">JCM 10303</strain>
    </source>
</reference>
<protein>
    <recommendedName>
        <fullName evidence="4">Helix-turn-helix protein</fullName>
    </recommendedName>
</protein>
<dbReference type="Proteomes" id="UP001500729">
    <property type="component" value="Unassembled WGS sequence"/>
</dbReference>
<evidence type="ECO:0000256" key="1">
    <source>
        <dbReference type="SAM" id="MobiDB-lite"/>
    </source>
</evidence>
<feature type="region of interest" description="Disordered" evidence="1">
    <location>
        <begin position="1"/>
        <end position="54"/>
    </location>
</feature>
<dbReference type="EMBL" id="BAAAGS010000004">
    <property type="protein sequence ID" value="GAA0513356.1"/>
    <property type="molecule type" value="Genomic_DNA"/>
</dbReference>
<gene>
    <name evidence="2" type="ORF">GCM10009533_10340</name>
</gene>
<accession>A0ABN1C870</accession>
<evidence type="ECO:0000313" key="3">
    <source>
        <dbReference type="Proteomes" id="UP001500729"/>
    </source>
</evidence>
<dbReference type="SUPFAM" id="SSF47413">
    <property type="entry name" value="lambda repressor-like DNA-binding domains"/>
    <property type="match status" value="1"/>
</dbReference>
<name>A0ABN1C870_SACER</name>
<dbReference type="InterPro" id="IPR010982">
    <property type="entry name" value="Lambda_DNA-bd_dom_sf"/>
</dbReference>
<proteinExistence type="predicted"/>